<comment type="caution">
    <text evidence="2">The sequence shown here is derived from an EMBL/GenBank/DDBJ whole genome shotgun (WGS) entry which is preliminary data.</text>
</comment>
<proteinExistence type="predicted"/>
<dbReference type="Pfam" id="PF03992">
    <property type="entry name" value="ABM"/>
    <property type="match status" value="1"/>
</dbReference>
<dbReference type="AlphaFoldDB" id="A0A852R534"/>
<dbReference type="GO" id="GO:0004497">
    <property type="term" value="F:monooxygenase activity"/>
    <property type="evidence" value="ECO:0007669"/>
    <property type="project" value="UniProtKB-KW"/>
</dbReference>
<dbReference type="PANTHER" id="PTHR33336:SF3">
    <property type="entry name" value="ABM DOMAIN-CONTAINING PROTEIN"/>
    <property type="match status" value="1"/>
</dbReference>
<dbReference type="PROSITE" id="PS51725">
    <property type="entry name" value="ABM"/>
    <property type="match status" value="1"/>
</dbReference>
<keyword evidence="2" id="KW-0503">Monooxygenase</keyword>
<evidence type="ECO:0000313" key="3">
    <source>
        <dbReference type="Proteomes" id="UP000586095"/>
    </source>
</evidence>
<organism evidence="2 3">
    <name type="scientific">Leucobacter aridicollis</name>
    <dbReference type="NCBI Taxonomy" id="283878"/>
    <lineage>
        <taxon>Bacteria</taxon>
        <taxon>Bacillati</taxon>
        <taxon>Actinomycetota</taxon>
        <taxon>Actinomycetes</taxon>
        <taxon>Micrococcales</taxon>
        <taxon>Microbacteriaceae</taxon>
        <taxon>Leucobacter</taxon>
    </lineage>
</organism>
<evidence type="ECO:0000313" key="2">
    <source>
        <dbReference type="EMBL" id="NYD25579.1"/>
    </source>
</evidence>
<dbReference type="GO" id="GO:0005829">
    <property type="term" value="C:cytosol"/>
    <property type="evidence" value="ECO:0007669"/>
    <property type="project" value="TreeGrafter"/>
</dbReference>
<dbReference type="EMBL" id="JACCBD010000001">
    <property type="protein sequence ID" value="NYD25579.1"/>
    <property type="molecule type" value="Genomic_DNA"/>
</dbReference>
<dbReference type="InterPro" id="IPR050744">
    <property type="entry name" value="AI-2_Isomerase_LsrG"/>
</dbReference>
<dbReference type="Proteomes" id="UP000586095">
    <property type="component" value="Unassembled WGS sequence"/>
</dbReference>
<dbReference type="InterPro" id="IPR011008">
    <property type="entry name" value="Dimeric_a/b-barrel"/>
</dbReference>
<evidence type="ECO:0000259" key="1">
    <source>
        <dbReference type="PROSITE" id="PS51725"/>
    </source>
</evidence>
<protein>
    <submittedName>
        <fullName evidence="2">Quinol monooxygenase YgiN</fullName>
    </submittedName>
</protein>
<dbReference type="PANTHER" id="PTHR33336">
    <property type="entry name" value="QUINOL MONOOXYGENASE YGIN-RELATED"/>
    <property type="match status" value="1"/>
</dbReference>
<reference evidence="2 3" key="1">
    <citation type="submission" date="2020-07" db="EMBL/GenBank/DDBJ databases">
        <title>Sequencing the genomes of 1000 actinobacteria strains.</title>
        <authorList>
            <person name="Klenk H.-P."/>
        </authorList>
    </citation>
    <scope>NUCLEOTIDE SEQUENCE [LARGE SCALE GENOMIC DNA]</scope>
    <source>
        <strain evidence="2 3">DSM 17380</strain>
    </source>
</reference>
<keyword evidence="3" id="KW-1185">Reference proteome</keyword>
<name>A0A852R534_9MICO</name>
<keyword evidence="2" id="KW-0560">Oxidoreductase</keyword>
<sequence>MFTVIARYFASPETADEVAALLPQLAAGSRTEPGNVSYTITRDLEHPERFVIVEEYASAADFAAHRETSHFQQIGLGSIIPLLVERKVITLAPTE</sequence>
<dbReference type="RefSeq" id="WP_185986031.1">
    <property type="nucleotide sequence ID" value="NZ_BAAALZ010000003.1"/>
</dbReference>
<gene>
    <name evidence="2" type="ORF">BJ960_000382</name>
</gene>
<feature type="domain" description="ABM" evidence="1">
    <location>
        <begin position="2"/>
        <end position="91"/>
    </location>
</feature>
<dbReference type="SUPFAM" id="SSF54909">
    <property type="entry name" value="Dimeric alpha+beta barrel"/>
    <property type="match status" value="1"/>
</dbReference>
<accession>A0A852R534</accession>
<dbReference type="Gene3D" id="3.30.70.100">
    <property type="match status" value="1"/>
</dbReference>
<dbReference type="InterPro" id="IPR007138">
    <property type="entry name" value="ABM_dom"/>
</dbReference>